<feature type="chain" id="PRO_5045953275" description="Parallel beta helix pectate lyase-like protein" evidence="1">
    <location>
        <begin position="20"/>
        <end position="362"/>
    </location>
</feature>
<keyword evidence="3" id="KW-1185">Reference proteome</keyword>
<accession>A0ABS4BUZ7</accession>
<organism evidence="2 3">
    <name type="scientific">Mariniflexile gromovii</name>
    <dbReference type="NCBI Taxonomy" id="362523"/>
    <lineage>
        <taxon>Bacteria</taxon>
        <taxon>Pseudomonadati</taxon>
        <taxon>Bacteroidota</taxon>
        <taxon>Flavobacteriia</taxon>
        <taxon>Flavobacteriales</taxon>
        <taxon>Flavobacteriaceae</taxon>
        <taxon>Mariniflexile</taxon>
    </lineage>
</organism>
<proteinExistence type="predicted"/>
<reference evidence="2 3" key="1">
    <citation type="submission" date="2021-04" db="EMBL/GenBank/DDBJ databases">
        <title>Mariniflexile gromovii gen. nov., sp. nov., a gliding bacterium isolated from the sea urchin Strongylocentrotus intermedius.</title>
        <authorList>
            <person name="Ko S."/>
            <person name="Le V."/>
            <person name="Ahn C.-Y."/>
            <person name="Oh H.-M."/>
        </authorList>
    </citation>
    <scope>NUCLEOTIDE SEQUENCE [LARGE SCALE GENOMIC DNA]</scope>
    <source>
        <strain evidence="2 3">KCTC 12570</strain>
    </source>
</reference>
<dbReference type="Proteomes" id="UP000670776">
    <property type="component" value="Unassembled WGS sequence"/>
</dbReference>
<feature type="signal peptide" evidence="1">
    <location>
        <begin position="1"/>
        <end position="19"/>
    </location>
</feature>
<comment type="caution">
    <text evidence="2">The sequence shown here is derived from an EMBL/GenBank/DDBJ whole genome shotgun (WGS) entry which is preliminary data.</text>
</comment>
<protein>
    <recommendedName>
        <fullName evidence="4">Parallel beta helix pectate lyase-like protein</fullName>
    </recommendedName>
</protein>
<evidence type="ECO:0000313" key="2">
    <source>
        <dbReference type="EMBL" id="MBP0904410.1"/>
    </source>
</evidence>
<keyword evidence="1" id="KW-0732">Signal</keyword>
<dbReference type="RefSeq" id="WP_209655300.1">
    <property type="nucleotide sequence ID" value="NZ_JAGJCB010000010.1"/>
</dbReference>
<dbReference type="EMBL" id="JAGJCB010000010">
    <property type="protein sequence ID" value="MBP0904410.1"/>
    <property type="molecule type" value="Genomic_DNA"/>
</dbReference>
<dbReference type="InterPro" id="IPR011050">
    <property type="entry name" value="Pectin_lyase_fold/virulence"/>
</dbReference>
<evidence type="ECO:0000256" key="1">
    <source>
        <dbReference type="SAM" id="SignalP"/>
    </source>
</evidence>
<sequence length="362" mass="38840">MKTIILNFTFLLCSATLIAQTTWTVDNRPGTTAQFSSVQAAHDAAQSGDFIYVHPSPNSYGVLSIKKTIHLRGIGHSPELANGDHASMQSITLSRNTTEATSSSNSTISGLEIGVIQDGNEAAFSNILIQNNRINNLNFYQVYNFIIQGNVFNTTSAYSIIFNTPSHANNIISHNIFNTISNTSPTLAVLNSLVASDTVSNNLFIMNFNGATNTFFNNCNNPTVNNNMFVLGAAAVISSINTNNSTINFQNCLTFDYGGQSISALNGTTNLNNTNPQFVNIGTPTNPDFAYTKSYKLQVGSPAIASGSDGSDLGIYGQGFLFQMKGYPFDLPYPTSININNAVVEAGGNLEVVFKANANVEN</sequence>
<dbReference type="SUPFAM" id="SSF51126">
    <property type="entry name" value="Pectin lyase-like"/>
    <property type="match status" value="1"/>
</dbReference>
<evidence type="ECO:0008006" key="4">
    <source>
        <dbReference type="Google" id="ProtNLM"/>
    </source>
</evidence>
<evidence type="ECO:0000313" key="3">
    <source>
        <dbReference type="Proteomes" id="UP000670776"/>
    </source>
</evidence>
<name>A0ABS4BUZ7_9FLAO</name>
<gene>
    <name evidence="2" type="ORF">J8H85_11280</name>
</gene>